<keyword evidence="2" id="KW-1185">Reference proteome</keyword>
<sequence length="66" mass="8036">MDIIYPERMQLFMQSEDGEEVIGYAQRYMDVQDEQYRCCNNVERDYIDSLLKKIDNDYVDMVLKKQ</sequence>
<accession>A0A1M6NAM1</accession>
<reference evidence="1 2" key="1">
    <citation type="submission" date="2016-11" db="EMBL/GenBank/DDBJ databases">
        <authorList>
            <person name="Jaros S."/>
            <person name="Januszkiewicz K."/>
            <person name="Wedrychowicz H."/>
        </authorList>
    </citation>
    <scope>NUCLEOTIDE SEQUENCE [LARGE SCALE GENOMIC DNA]</scope>
    <source>
        <strain evidence="1 2">DSM 3090</strain>
    </source>
</reference>
<organism evidence="1 2">
    <name type="scientific">Hathewaya proteolytica DSM 3090</name>
    <dbReference type="NCBI Taxonomy" id="1121331"/>
    <lineage>
        <taxon>Bacteria</taxon>
        <taxon>Bacillati</taxon>
        <taxon>Bacillota</taxon>
        <taxon>Clostridia</taxon>
        <taxon>Eubacteriales</taxon>
        <taxon>Clostridiaceae</taxon>
        <taxon>Hathewaya</taxon>
    </lineage>
</organism>
<dbReference type="Proteomes" id="UP000183952">
    <property type="component" value="Unassembled WGS sequence"/>
</dbReference>
<gene>
    <name evidence="1" type="ORF">SAMN02745248_01340</name>
</gene>
<evidence type="ECO:0000313" key="1">
    <source>
        <dbReference type="EMBL" id="SHJ92576.1"/>
    </source>
</evidence>
<name>A0A1M6NAM1_9CLOT</name>
<proteinExistence type="predicted"/>
<dbReference type="STRING" id="1121331.SAMN02745248_01340"/>
<protein>
    <submittedName>
        <fullName evidence="1">Uncharacterized protein</fullName>
    </submittedName>
</protein>
<dbReference type="AlphaFoldDB" id="A0A1M6NAM1"/>
<dbReference type="RefSeq" id="WP_072903347.1">
    <property type="nucleotide sequence ID" value="NZ_FRAD01000009.1"/>
</dbReference>
<dbReference type="EMBL" id="FRAD01000009">
    <property type="protein sequence ID" value="SHJ92576.1"/>
    <property type="molecule type" value="Genomic_DNA"/>
</dbReference>
<evidence type="ECO:0000313" key="2">
    <source>
        <dbReference type="Proteomes" id="UP000183952"/>
    </source>
</evidence>